<name>A0A930GWN5_9FIRM</name>
<gene>
    <name evidence="2" type="ORF">HXM93_03765</name>
</gene>
<sequence>MGEKYRAELLAPAGSLSVCKAAVFAGADAVYMGGQKYSARAFAKSSLSEEDELLLAIEFCHLYGVKLFMTVNTLFKESELEKLPEYMDPYVDAGVDAIIVQDLGVAKVLKETYPDLPLHASTQMTANTREAVSLLSSFGMERIVLSRELSLKDISDIYESTGAELEVFVHGAMCYSYSGACFMSSLLGGRSGNRGRCAGTCRLPYTTGGKKGNFLSMKDMNTLDSLEDILKAGAYSLKIEGRMKSELYTATVVSVYRKYLDLALRGESYTVSEQDKQLLKAVYDRGGETSYLHQHNAKDMIALADRPFRKEEEELTAFIRKSMEERERKLPLSMELKVESGAVLELSLEQEDIRISVFGEQPVEKAKQRATAREEMEKQLLKLGNSCFYAKGLRITGEEEVFIPLSALNALRREGCERVREAILAKFRRNPRNREFNGIR</sequence>
<dbReference type="PANTHER" id="PTHR30217">
    <property type="entry name" value="PEPTIDASE U32 FAMILY"/>
    <property type="match status" value="1"/>
</dbReference>
<protein>
    <submittedName>
        <fullName evidence="2">U32 family peptidase</fullName>
    </submittedName>
</protein>
<evidence type="ECO:0000313" key="3">
    <source>
        <dbReference type="Proteomes" id="UP000709351"/>
    </source>
</evidence>
<proteinExistence type="predicted"/>
<evidence type="ECO:0000313" key="2">
    <source>
        <dbReference type="EMBL" id="MBF1283634.1"/>
    </source>
</evidence>
<feature type="domain" description="Peptidase U32 collagenase" evidence="1">
    <location>
        <begin position="308"/>
        <end position="423"/>
    </location>
</feature>
<reference evidence="2" key="1">
    <citation type="submission" date="2020-04" db="EMBL/GenBank/DDBJ databases">
        <title>Deep metagenomics examines the oral microbiome during advanced dental caries in children, revealing novel taxa and co-occurrences with host molecules.</title>
        <authorList>
            <person name="Baker J.L."/>
            <person name="Morton J.T."/>
            <person name="Dinis M."/>
            <person name="Alvarez R."/>
            <person name="Tran N.C."/>
            <person name="Knight R."/>
            <person name="Edlund A."/>
        </authorList>
    </citation>
    <scope>NUCLEOTIDE SEQUENCE</scope>
    <source>
        <strain evidence="2">JCVI_24_bin.2</strain>
    </source>
</reference>
<dbReference type="Pfam" id="PF01136">
    <property type="entry name" value="Peptidase_U32"/>
    <property type="match status" value="1"/>
</dbReference>
<dbReference type="PANTHER" id="PTHR30217:SF10">
    <property type="entry name" value="23S RRNA 5-HYDROXYCYTIDINE C2501 SYNTHASE"/>
    <property type="match status" value="1"/>
</dbReference>
<comment type="caution">
    <text evidence="2">The sequence shown here is derived from an EMBL/GenBank/DDBJ whole genome shotgun (WGS) entry which is preliminary data.</text>
</comment>
<dbReference type="Pfam" id="PF12392">
    <property type="entry name" value="DUF3656"/>
    <property type="match status" value="1"/>
</dbReference>
<accession>A0A930GWN5</accession>
<dbReference type="AlphaFoldDB" id="A0A930GWN5"/>
<evidence type="ECO:0000259" key="1">
    <source>
        <dbReference type="Pfam" id="PF12392"/>
    </source>
</evidence>
<dbReference type="InterPro" id="IPR051454">
    <property type="entry name" value="RNA/ubiquinone_mod_enzymes"/>
</dbReference>
<dbReference type="InterPro" id="IPR001539">
    <property type="entry name" value="Peptidase_U32"/>
</dbReference>
<dbReference type="Proteomes" id="UP000709351">
    <property type="component" value="Unassembled WGS sequence"/>
</dbReference>
<organism evidence="2 3">
    <name type="scientific">Oribacterium parvum</name>
    <dbReference type="NCBI Taxonomy" id="1501329"/>
    <lineage>
        <taxon>Bacteria</taxon>
        <taxon>Bacillati</taxon>
        <taxon>Bacillota</taxon>
        <taxon>Clostridia</taxon>
        <taxon>Lachnospirales</taxon>
        <taxon>Lachnospiraceae</taxon>
        <taxon>Oribacterium</taxon>
    </lineage>
</organism>
<dbReference type="PROSITE" id="PS01276">
    <property type="entry name" value="PEPTIDASE_U32"/>
    <property type="match status" value="1"/>
</dbReference>
<dbReference type="EMBL" id="JABZRD010000192">
    <property type="protein sequence ID" value="MBF1283634.1"/>
    <property type="molecule type" value="Genomic_DNA"/>
</dbReference>
<dbReference type="InterPro" id="IPR020988">
    <property type="entry name" value="Pept_U32_collagenase"/>
</dbReference>